<dbReference type="SUPFAM" id="SSF53474">
    <property type="entry name" value="alpha/beta-Hydrolases"/>
    <property type="match status" value="1"/>
</dbReference>
<dbReference type="RefSeq" id="WP_244459451.1">
    <property type="nucleotide sequence ID" value="NZ_AP025637.1"/>
</dbReference>
<evidence type="ECO:0000313" key="3">
    <source>
        <dbReference type="Proteomes" id="UP000831327"/>
    </source>
</evidence>
<protein>
    <recommendedName>
        <fullName evidence="1">Serine aminopeptidase S33 domain-containing protein</fullName>
    </recommendedName>
</protein>
<accession>A0ABM7Y2Z9</accession>
<keyword evidence="3" id="KW-1185">Reference proteome</keyword>
<dbReference type="Pfam" id="PF12146">
    <property type="entry name" value="Hydrolase_4"/>
    <property type="match status" value="1"/>
</dbReference>
<name>A0ABM7Y2Z9_9PROT</name>
<dbReference type="EMBL" id="AP025637">
    <property type="protein sequence ID" value="BDG72240.1"/>
    <property type="molecule type" value="Genomic_DNA"/>
</dbReference>
<proteinExistence type="predicted"/>
<dbReference type="InterPro" id="IPR051411">
    <property type="entry name" value="Polyketide_trans_af380"/>
</dbReference>
<sequence>MGPNKTFEKVTFRSGETVCVGDLYLPAQAPAPAVTIIGPMTFQKEQAPTQYARKLAELGYAALAFDPRYRGESGGEPRCWENPAAKVEDLKNSLQYLATRHDIDAERMFVLGICQGSSEALKAAAEAPAVKGLATIAGHYRDREGDIDWLTEDGLTARKAAGVAAKQRHEATGDVQYVAGVDEHDMNVGMPGKFVWDWYHPWAERGLWENRYAVMSDADLLDYESITSARAMSKPWLMIHGQYCFLPTAAKRHFDAVPTTTRKYIVWDETPHLDYYDKPEIIDRAARRVADWFAQS</sequence>
<dbReference type="PANTHER" id="PTHR47751">
    <property type="entry name" value="SUPERFAMILY HYDROLASE, PUTATIVE (AFU_ORTHOLOGUE AFUA_2G16580)-RELATED"/>
    <property type="match status" value="1"/>
</dbReference>
<dbReference type="InterPro" id="IPR022742">
    <property type="entry name" value="Hydrolase_4"/>
</dbReference>
<organism evidence="2 3">
    <name type="scientific">Roseomonas fluvialis</name>
    <dbReference type="NCBI Taxonomy" id="1750527"/>
    <lineage>
        <taxon>Bacteria</taxon>
        <taxon>Pseudomonadati</taxon>
        <taxon>Pseudomonadota</taxon>
        <taxon>Alphaproteobacteria</taxon>
        <taxon>Acetobacterales</taxon>
        <taxon>Roseomonadaceae</taxon>
        <taxon>Roseomonas</taxon>
    </lineage>
</organism>
<reference evidence="2 3" key="1">
    <citation type="journal article" date="2016" name="Microbes Environ.">
        <title>Phylogenetically diverse aerobic anoxygenic phototrophic bacteria isolated from epilithic biofilms in Tama river, Japan.</title>
        <authorList>
            <person name="Hirose S."/>
            <person name="Matsuura K."/>
            <person name="Haruta S."/>
        </authorList>
    </citation>
    <scope>NUCLEOTIDE SEQUENCE [LARGE SCALE GENOMIC DNA]</scope>
    <source>
        <strain evidence="2 3">S08</strain>
    </source>
</reference>
<gene>
    <name evidence="2" type="ORF">Rmf_21690</name>
</gene>
<feature type="domain" description="Serine aminopeptidase S33" evidence="1">
    <location>
        <begin position="50"/>
        <end position="146"/>
    </location>
</feature>
<evidence type="ECO:0000259" key="1">
    <source>
        <dbReference type="Pfam" id="PF12146"/>
    </source>
</evidence>
<dbReference type="PANTHER" id="PTHR47751:SF1">
    <property type="entry name" value="SUPERFAMILY HYDROLASE, PUTATIVE (AFU_ORTHOLOGUE AFUA_2G16580)-RELATED"/>
    <property type="match status" value="1"/>
</dbReference>
<dbReference type="Proteomes" id="UP000831327">
    <property type="component" value="Chromosome"/>
</dbReference>
<dbReference type="InterPro" id="IPR029058">
    <property type="entry name" value="AB_hydrolase_fold"/>
</dbReference>
<dbReference type="Gene3D" id="1.10.10.800">
    <property type="match status" value="1"/>
</dbReference>
<evidence type="ECO:0000313" key="2">
    <source>
        <dbReference type="EMBL" id="BDG72240.1"/>
    </source>
</evidence>
<dbReference type="Gene3D" id="3.40.50.1820">
    <property type="entry name" value="alpha/beta hydrolase"/>
    <property type="match status" value="1"/>
</dbReference>